<sequence>MRRLDMRTWLTRFRSEERGSVMVEAVITLPLLIWALGATYEFFEVHRYQSARDKASYTIADMVSREMSAVTPTYLNNAKTVFDTIANDGVPNSMRVTLVKYDSDENVYSVKWSHVRGATYLRALTDSDVKTAHDRLPQMRDGEELVVVDSLSKYEPMFDIGLGTGMNVSTSVMAIPRFAPQINWSDS</sequence>
<proteinExistence type="predicted"/>
<evidence type="ECO:0000313" key="3">
    <source>
        <dbReference type="Proteomes" id="UP000186019"/>
    </source>
</evidence>
<protein>
    <recommendedName>
        <fullName evidence="4">Flp pilus assembly protein TadG</fullName>
    </recommendedName>
</protein>
<keyword evidence="1" id="KW-1133">Transmembrane helix</keyword>
<keyword evidence="1" id="KW-0472">Membrane</keyword>
<keyword evidence="3" id="KW-1185">Reference proteome</keyword>
<reference evidence="2 3" key="1">
    <citation type="submission" date="2017-01" db="EMBL/GenBank/DDBJ databases">
        <authorList>
            <person name="Mah S.A."/>
            <person name="Swanson W.J."/>
            <person name="Moy G.W."/>
            <person name="Vacquier V.D."/>
        </authorList>
    </citation>
    <scope>NUCLEOTIDE SEQUENCE [LARGE SCALE GENOMIC DNA]</scope>
    <source>
        <strain evidence="2 3">DSM 29590</strain>
    </source>
</reference>
<evidence type="ECO:0000313" key="2">
    <source>
        <dbReference type="EMBL" id="SIR99757.1"/>
    </source>
</evidence>
<feature type="transmembrane region" description="Helical" evidence="1">
    <location>
        <begin position="21"/>
        <end position="43"/>
    </location>
</feature>
<dbReference type="AlphaFoldDB" id="A0A1N7FHJ5"/>
<evidence type="ECO:0000256" key="1">
    <source>
        <dbReference type="SAM" id="Phobius"/>
    </source>
</evidence>
<dbReference type="STRING" id="573024.SAMN05216208_1090"/>
<organism evidence="2 3">
    <name type="scientific">Roseovarius nanhaiticus</name>
    <dbReference type="NCBI Taxonomy" id="573024"/>
    <lineage>
        <taxon>Bacteria</taxon>
        <taxon>Pseudomonadati</taxon>
        <taxon>Pseudomonadota</taxon>
        <taxon>Alphaproteobacteria</taxon>
        <taxon>Rhodobacterales</taxon>
        <taxon>Roseobacteraceae</taxon>
        <taxon>Roseovarius</taxon>
    </lineage>
</organism>
<dbReference type="Proteomes" id="UP000186019">
    <property type="component" value="Unassembled WGS sequence"/>
</dbReference>
<gene>
    <name evidence="2" type="ORF">SAMN05421666_1046</name>
</gene>
<accession>A0A1N7FHJ5</accession>
<dbReference type="EMBL" id="FTNV01000001">
    <property type="protein sequence ID" value="SIR99757.1"/>
    <property type="molecule type" value="Genomic_DNA"/>
</dbReference>
<name>A0A1N7FHJ5_9RHOB</name>
<keyword evidence="1" id="KW-0812">Transmembrane</keyword>
<evidence type="ECO:0008006" key="4">
    <source>
        <dbReference type="Google" id="ProtNLM"/>
    </source>
</evidence>